<feature type="compositionally biased region" description="Basic and acidic residues" evidence="1">
    <location>
        <begin position="1"/>
        <end position="17"/>
    </location>
</feature>
<comment type="caution">
    <text evidence="3">The sequence shown here is derived from an EMBL/GenBank/DDBJ whole genome shotgun (WGS) entry which is preliminary data.</text>
</comment>
<evidence type="ECO:0000256" key="1">
    <source>
        <dbReference type="SAM" id="MobiDB-lite"/>
    </source>
</evidence>
<organism evidence="3 4">
    <name type="scientific">Mitosporidium daphniae</name>
    <dbReference type="NCBI Taxonomy" id="1485682"/>
    <lineage>
        <taxon>Eukaryota</taxon>
        <taxon>Fungi</taxon>
        <taxon>Fungi incertae sedis</taxon>
        <taxon>Microsporidia</taxon>
        <taxon>Mitosporidium</taxon>
    </lineage>
</organism>
<dbReference type="GeneID" id="25260642"/>
<dbReference type="GeneID" id="25260977"/>
<dbReference type="VEuPathDB" id="MicrosporidiaDB:DI09_86p90"/>
<protein>
    <submittedName>
        <fullName evidence="3">Uncharacterized protein</fullName>
    </submittedName>
</protein>
<reference evidence="3 4" key="1">
    <citation type="submission" date="2014-04" db="EMBL/GenBank/DDBJ databases">
        <title>A new species of microsporidia sheds light on the evolution of extreme parasitism.</title>
        <authorList>
            <person name="Haag K.L."/>
            <person name="James T.Y."/>
            <person name="Larsson R."/>
            <person name="Schaer T.M."/>
            <person name="Refardt D."/>
            <person name="Pombert J.-F."/>
            <person name="Ebert D."/>
        </authorList>
    </citation>
    <scope>NUCLEOTIDE SEQUENCE [LARGE SCALE GENOMIC DNA]</scope>
    <source>
        <strain evidence="3 4">UGP3</strain>
        <tissue evidence="3">Spores</tissue>
    </source>
</reference>
<keyword evidence="4" id="KW-1185">Reference proteome</keyword>
<dbReference type="EMBL" id="JMKJ01000579">
    <property type="protein sequence ID" value="KGG50429.1"/>
    <property type="molecule type" value="Genomic_DNA"/>
</dbReference>
<sequence>MSDIRALEDEAKKDLDQLKTGASVSAGSHEHANEAINIHGINEDTIVADQAVCELGNEDPDRIEL</sequence>
<name>A0A098VNS9_9MICR</name>
<gene>
    <name evidence="3" type="ORF">DI09_6p130</name>
    <name evidence="2" type="ORF">DI09_86p90</name>
</gene>
<evidence type="ECO:0000313" key="2">
    <source>
        <dbReference type="EMBL" id="KGG50145.1"/>
    </source>
</evidence>
<dbReference type="Proteomes" id="UP000029725">
    <property type="component" value="Unassembled WGS sequence"/>
</dbReference>
<dbReference type="EMBL" id="JMKJ01000597">
    <property type="protein sequence ID" value="KGG50145.1"/>
    <property type="molecule type" value="Genomic_DNA"/>
</dbReference>
<dbReference type="VEuPathDB" id="MicrosporidiaDB:DI09_6p130"/>
<feature type="region of interest" description="Disordered" evidence="1">
    <location>
        <begin position="1"/>
        <end position="27"/>
    </location>
</feature>
<evidence type="ECO:0000313" key="4">
    <source>
        <dbReference type="Proteomes" id="UP000029725"/>
    </source>
</evidence>
<dbReference type="RefSeq" id="XP_013236856.1">
    <property type="nucleotide sequence ID" value="XM_013381402.1"/>
</dbReference>
<dbReference type="RefSeq" id="XP_013236585.1">
    <property type="nucleotide sequence ID" value="XM_013381131.1"/>
</dbReference>
<dbReference type="HOGENOM" id="CLU_2850209_0_0_1"/>
<dbReference type="AlphaFoldDB" id="A0A098VNS9"/>
<accession>A0A098VNS9</accession>
<proteinExistence type="predicted"/>
<evidence type="ECO:0000313" key="3">
    <source>
        <dbReference type="EMBL" id="KGG50429.1"/>
    </source>
</evidence>